<name>A0A0D2VQ22_CAPO3</name>
<sequence>MSEAQNAREQPAVELVALQIELGVYDASLEHALGEQTARVVRGRRVACRVQCRPQNGLACRRRDEEVVVGVLQRGRESAALLDHKDAVVEALLADGATEELFIARVEIGVREEGRR</sequence>
<keyword evidence="2" id="KW-1185">Reference proteome</keyword>
<accession>A0A0D2VQ22</accession>
<evidence type="ECO:0000313" key="2">
    <source>
        <dbReference type="Proteomes" id="UP000008743"/>
    </source>
</evidence>
<protein>
    <submittedName>
        <fullName evidence="1">Uncharacterized protein</fullName>
    </submittedName>
</protein>
<reference evidence="2" key="1">
    <citation type="submission" date="2011-02" db="EMBL/GenBank/DDBJ databases">
        <title>The Genome Sequence of Capsaspora owczarzaki ATCC 30864.</title>
        <authorList>
            <person name="Russ C."/>
            <person name="Cuomo C."/>
            <person name="Burger G."/>
            <person name="Gray M.W."/>
            <person name="Holland P.W.H."/>
            <person name="King N."/>
            <person name="Lang F.B.F."/>
            <person name="Roger A.J."/>
            <person name="Ruiz-Trillo I."/>
            <person name="Young S.K."/>
            <person name="Zeng Q."/>
            <person name="Gargeya S."/>
            <person name="Alvarado L."/>
            <person name="Berlin A."/>
            <person name="Chapman S.B."/>
            <person name="Chen Z."/>
            <person name="Freedman E."/>
            <person name="Gellesch M."/>
            <person name="Goldberg J."/>
            <person name="Griggs A."/>
            <person name="Gujja S."/>
            <person name="Heilman E."/>
            <person name="Heiman D."/>
            <person name="Howarth C."/>
            <person name="Mehta T."/>
            <person name="Neiman D."/>
            <person name="Pearson M."/>
            <person name="Roberts A."/>
            <person name="Saif S."/>
            <person name="Shea T."/>
            <person name="Shenoy N."/>
            <person name="Sisk P."/>
            <person name="Stolte C."/>
            <person name="Sykes S."/>
            <person name="White J."/>
            <person name="Yandava C."/>
            <person name="Haas B."/>
            <person name="Nusbaum C."/>
            <person name="Birren B."/>
        </authorList>
    </citation>
    <scope>NUCLEOTIDE SEQUENCE</scope>
    <source>
        <strain evidence="2">ATCC 30864</strain>
    </source>
</reference>
<gene>
    <name evidence="1" type="ORF">CAOG_009686</name>
</gene>
<dbReference type="EMBL" id="KE346364">
    <property type="protein sequence ID" value="KJE92637.1"/>
    <property type="molecule type" value="Genomic_DNA"/>
</dbReference>
<evidence type="ECO:0000313" key="1">
    <source>
        <dbReference type="EMBL" id="KJE92637.1"/>
    </source>
</evidence>
<organism evidence="1 2">
    <name type="scientific">Capsaspora owczarzaki (strain ATCC 30864)</name>
    <dbReference type="NCBI Taxonomy" id="595528"/>
    <lineage>
        <taxon>Eukaryota</taxon>
        <taxon>Filasterea</taxon>
        <taxon>Capsaspora</taxon>
    </lineage>
</organism>
<dbReference type="AlphaFoldDB" id="A0A0D2VQ22"/>
<dbReference type="InParanoid" id="A0A0D2VQ22"/>
<proteinExistence type="predicted"/>
<dbReference type="Proteomes" id="UP000008743">
    <property type="component" value="Unassembled WGS sequence"/>
</dbReference>